<accession>A0A6N2L0J2</accession>
<name>A0A6N2L0J2_SALVM</name>
<feature type="compositionally biased region" description="Polar residues" evidence="1">
    <location>
        <begin position="11"/>
        <end position="24"/>
    </location>
</feature>
<reference evidence="2" key="1">
    <citation type="submission" date="2019-03" db="EMBL/GenBank/DDBJ databases">
        <authorList>
            <person name="Mank J."/>
            <person name="Almeida P."/>
        </authorList>
    </citation>
    <scope>NUCLEOTIDE SEQUENCE</scope>
    <source>
        <strain evidence="2">78183</strain>
    </source>
</reference>
<evidence type="ECO:0000313" key="2">
    <source>
        <dbReference type="EMBL" id="VFU34071.1"/>
    </source>
</evidence>
<organism evidence="2">
    <name type="scientific">Salix viminalis</name>
    <name type="common">Common osier</name>
    <name type="synonym">Basket willow</name>
    <dbReference type="NCBI Taxonomy" id="40686"/>
    <lineage>
        <taxon>Eukaryota</taxon>
        <taxon>Viridiplantae</taxon>
        <taxon>Streptophyta</taxon>
        <taxon>Embryophyta</taxon>
        <taxon>Tracheophyta</taxon>
        <taxon>Spermatophyta</taxon>
        <taxon>Magnoliopsida</taxon>
        <taxon>eudicotyledons</taxon>
        <taxon>Gunneridae</taxon>
        <taxon>Pentapetalae</taxon>
        <taxon>rosids</taxon>
        <taxon>fabids</taxon>
        <taxon>Malpighiales</taxon>
        <taxon>Salicaceae</taxon>
        <taxon>Saliceae</taxon>
        <taxon>Salix</taxon>
    </lineage>
</organism>
<dbReference type="AlphaFoldDB" id="A0A6N2L0J2"/>
<evidence type="ECO:0000256" key="1">
    <source>
        <dbReference type="SAM" id="MobiDB-lite"/>
    </source>
</evidence>
<proteinExistence type="predicted"/>
<gene>
    <name evidence="2" type="ORF">SVIM_LOCUS161678</name>
</gene>
<feature type="region of interest" description="Disordered" evidence="1">
    <location>
        <begin position="1"/>
        <end position="24"/>
    </location>
</feature>
<dbReference type="EMBL" id="CAADRP010001001">
    <property type="protein sequence ID" value="VFU34071.1"/>
    <property type="molecule type" value="Genomic_DNA"/>
</dbReference>
<protein>
    <submittedName>
        <fullName evidence="2">Uncharacterized protein</fullName>
    </submittedName>
</protein>
<sequence>MRHALKMGSICRSSNDEAPSSNNHDILELVEVKVSARIWQARKVKISTKNGDRSLCQRLGIEKGNHTPNL</sequence>